<protein>
    <submittedName>
        <fullName evidence="2">Uncharacterized protein</fullName>
    </submittedName>
</protein>
<proteinExistence type="predicted"/>
<organism evidence="2 3">
    <name type="scientific">Gymnopus androsaceus JB14</name>
    <dbReference type="NCBI Taxonomy" id="1447944"/>
    <lineage>
        <taxon>Eukaryota</taxon>
        <taxon>Fungi</taxon>
        <taxon>Dikarya</taxon>
        <taxon>Basidiomycota</taxon>
        <taxon>Agaricomycotina</taxon>
        <taxon>Agaricomycetes</taxon>
        <taxon>Agaricomycetidae</taxon>
        <taxon>Agaricales</taxon>
        <taxon>Marasmiineae</taxon>
        <taxon>Omphalotaceae</taxon>
        <taxon>Gymnopus</taxon>
    </lineage>
</organism>
<feature type="transmembrane region" description="Helical" evidence="1">
    <location>
        <begin position="48"/>
        <end position="67"/>
    </location>
</feature>
<sequence length="91" mass="10188">MTVIVNLFLHLVLRLYCFLAFLLFRYHIQPGFQMLVLWAWDTDASISLDSSAFLSCFSIHIFVFIWVGPGPSLAQMAPGAPLARSHSAAQC</sequence>
<keyword evidence="1" id="KW-0812">Transmembrane</keyword>
<feature type="transmembrane region" description="Helical" evidence="1">
    <location>
        <begin position="7"/>
        <end position="28"/>
    </location>
</feature>
<dbReference type="EMBL" id="ML769898">
    <property type="protein sequence ID" value="KAE9386235.1"/>
    <property type="molecule type" value="Genomic_DNA"/>
</dbReference>
<gene>
    <name evidence="2" type="ORF">BT96DRAFT_546248</name>
</gene>
<keyword evidence="1" id="KW-1133">Transmembrane helix</keyword>
<keyword evidence="3" id="KW-1185">Reference proteome</keyword>
<keyword evidence="1" id="KW-0472">Membrane</keyword>
<evidence type="ECO:0000313" key="2">
    <source>
        <dbReference type="EMBL" id="KAE9386235.1"/>
    </source>
</evidence>
<name>A0A6A4GLV1_9AGAR</name>
<evidence type="ECO:0000256" key="1">
    <source>
        <dbReference type="SAM" id="Phobius"/>
    </source>
</evidence>
<accession>A0A6A4GLV1</accession>
<dbReference type="Proteomes" id="UP000799118">
    <property type="component" value="Unassembled WGS sequence"/>
</dbReference>
<reference evidence="2" key="1">
    <citation type="journal article" date="2019" name="Environ. Microbiol.">
        <title>Fungal ecological strategies reflected in gene transcription - a case study of two litter decomposers.</title>
        <authorList>
            <person name="Barbi F."/>
            <person name="Kohler A."/>
            <person name="Barry K."/>
            <person name="Baskaran P."/>
            <person name="Daum C."/>
            <person name="Fauchery L."/>
            <person name="Ihrmark K."/>
            <person name="Kuo A."/>
            <person name="LaButti K."/>
            <person name="Lipzen A."/>
            <person name="Morin E."/>
            <person name="Grigoriev I.V."/>
            <person name="Henrissat B."/>
            <person name="Lindahl B."/>
            <person name="Martin F."/>
        </authorList>
    </citation>
    <scope>NUCLEOTIDE SEQUENCE</scope>
    <source>
        <strain evidence="2">JB14</strain>
    </source>
</reference>
<dbReference type="AlphaFoldDB" id="A0A6A4GLV1"/>
<evidence type="ECO:0000313" key="3">
    <source>
        <dbReference type="Proteomes" id="UP000799118"/>
    </source>
</evidence>